<dbReference type="Gene3D" id="3.40.50.1820">
    <property type="entry name" value="alpha/beta hydrolase"/>
    <property type="match status" value="1"/>
</dbReference>
<dbReference type="Proteomes" id="UP000240717">
    <property type="component" value="Unassembled WGS sequence"/>
</dbReference>
<dbReference type="NCBIfam" id="TIGR03695">
    <property type="entry name" value="menH_SHCHC"/>
    <property type="match status" value="1"/>
</dbReference>
<organism evidence="5 6">
    <name type="scientific">Staphylococcus warneri</name>
    <dbReference type="NCBI Taxonomy" id="1292"/>
    <lineage>
        <taxon>Bacteria</taxon>
        <taxon>Bacillati</taxon>
        <taxon>Bacillota</taxon>
        <taxon>Bacilli</taxon>
        <taxon>Bacillales</taxon>
        <taxon>Staphylococcaceae</taxon>
        <taxon>Staphylococcus</taxon>
    </lineage>
</organism>
<dbReference type="InterPro" id="IPR000073">
    <property type="entry name" value="AB_hydrolase_1"/>
</dbReference>
<dbReference type="PANTHER" id="PTHR42916:SF1">
    <property type="entry name" value="PROTEIN PHYLLO, CHLOROPLASTIC"/>
    <property type="match status" value="1"/>
</dbReference>
<dbReference type="RefSeq" id="WP_107532388.1">
    <property type="nucleotide sequence ID" value="NZ_PZEV01000039.1"/>
</dbReference>
<dbReference type="AlphaFoldDB" id="A0A2T4PYI3"/>
<sequence>MLYHNFYQSKSSSKQLLVMLHGFISDGRTFDNHIDKLTEQTNVLVIDLPGHGKDETSMDIEWSFDYINQALNQVLSEYQQYQLYLFGYSMGGRVALYYALHGSIELAGLILESTSPGIQSEEDRIERQQVDAARAKVLEIAGLEIFVNDWERLPLFQSQYDLEKSVKKQIRNNRMSQDPHRLAKALRDYGTGQMPNLWSLLSQIDISTYIMAGELDAKFVKIAQKLKDSIVNSRKTIVSNVGHTIHVEDSTEFDKMILGFLKEEQND</sequence>
<dbReference type="STRING" id="1194526.A284_08595"/>
<dbReference type="UniPathway" id="UPA01057">
    <property type="reaction ID" value="UER00900"/>
</dbReference>
<keyword evidence="1 3" id="KW-0474">Menaquinone biosynthesis</keyword>
<dbReference type="EC" id="4.2.99.20" evidence="3"/>
<proteinExistence type="inferred from homology"/>
<evidence type="ECO:0000256" key="3">
    <source>
        <dbReference type="HAMAP-Rule" id="MF_01660"/>
    </source>
</evidence>
<comment type="similarity">
    <text evidence="3">Belongs to the AB hydrolase superfamily. MenH family.</text>
</comment>
<dbReference type="PANTHER" id="PTHR42916">
    <property type="entry name" value="2-SUCCINYL-5-ENOLPYRUVYL-6-HYDROXY-3-CYCLOHEXENE-1-CARBOXYLATE SYNTHASE"/>
    <property type="match status" value="1"/>
</dbReference>
<evidence type="ECO:0000313" key="6">
    <source>
        <dbReference type="Proteomes" id="UP000240717"/>
    </source>
</evidence>
<evidence type="ECO:0000256" key="1">
    <source>
        <dbReference type="ARBA" id="ARBA00022428"/>
    </source>
</evidence>
<dbReference type="EMBL" id="PZEV01000039">
    <property type="protein sequence ID" value="PTI50076.1"/>
    <property type="molecule type" value="Genomic_DNA"/>
</dbReference>
<accession>A0A2T4PYI3</accession>
<feature type="domain" description="AB hydrolase-1" evidence="4">
    <location>
        <begin position="16"/>
        <end position="249"/>
    </location>
</feature>
<evidence type="ECO:0000259" key="4">
    <source>
        <dbReference type="Pfam" id="PF00561"/>
    </source>
</evidence>
<dbReference type="SUPFAM" id="SSF53474">
    <property type="entry name" value="alpha/beta-Hydrolases"/>
    <property type="match status" value="1"/>
</dbReference>
<gene>
    <name evidence="3 5" type="primary">menH</name>
    <name evidence="5" type="ORF">BU085_10245</name>
</gene>
<comment type="caution">
    <text evidence="5">The sequence shown here is derived from an EMBL/GenBank/DDBJ whole genome shotgun (WGS) entry which is preliminary data.</text>
</comment>
<dbReference type="GO" id="GO:0070205">
    <property type="term" value="F:2-succinyl-6-hydroxy-2,4-cyclohexadiene-1-carboxylate synthase activity"/>
    <property type="evidence" value="ECO:0007669"/>
    <property type="project" value="UniProtKB-UniRule"/>
</dbReference>
<dbReference type="GO" id="GO:0009234">
    <property type="term" value="P:menaquinone biosynthetic process"/>
    <property type="evidence" value="ECO:0007669"/>
    <property type="project" value="UniProtKB-UniRule"/>
</dbReference>
<protein>
    <recommendedName>
        <fullName evidence="3">Putative 2-succinyl-6-hydroxy-2,4-cyclohexadiene-1-carboxylate synthase</fullName>
        <shortName evidence="3">SHCHC synthase</shortName>
        <ecNumber evidence="3">4.2.99.20</ecNumber>
    </recommendedName>
</protein>
<dbReference type="InterPro" id="IPR022485">
    <property type="entry name" value="SHCHC_synthase_MenH"/>
</dbReference>
<dbReference type="InterPro" id="IPR029058">
    <property type="entry name" value="AB_hydrolase_fold"/>
</dbReference>
<dbReference type="UniPathway" id="UPA00079"/>
<comment type="catalytic activity">
    <reaction evidence="3">
        <text>5-enolpyruvoyl-6-hydroxy-2-succinyl-cyclohex-3-ene-1-carboxylate = (1R,6R)-6-hydroxy-2-succinyl-cyclohexa-2,4-diene-1-carboxylate + pyruvate</text>
        <dbReference type="Rhea" id="RHEA:25597"/>
        <dbReference type="ChEBI" id="CHEBI:15361"/>
        <dbReference type="ChEBI" id="CHEBI:58689"/>
        <dbReference type="ChEBI" id="CHEBI:58818"/>
        <dbReference type="EC" id="4.2.99.20"/>
    </reaction>
</comment>
<comment type="function">
    <text evidence="3">Catalyzes a proton abstraction reaction that results in 2,5-elimination of pyruvate from 2-succinyl-5-enolpyruvyl-6-hydroxy-3-cyclohexene-1-carboxylate (SEPHCHC) and the formation of 2-succinyl-6-hydroxy-2,4-cyclohexadiene-1-carboxylate (SHCHC).</text>
</comment>
<comment type="subunit">
    <text evidence="3">Monomer.</text>
</comment>
<name>A0A2T4PYI3_STAWA</name>
<keyword evidence="2 3" id="KW-0456">Lyase</keyword>
<comment type="pathway">
    <text evidence="3">Quinol/quinone metabolism; menaquinone biosynthesis.</text>
</comment>
<evidence type="ECO:0000313" key="5">
    <source>
        <dbReference type="EMBL" id="PTI50076.1"/>
    </source>
</evidence>
<evidence type="ECO:0000256" key="2">
    <source>
        <dbReference type="ARBA" id="ARBA00023239"/>
    </source>
</evidence>
<reference evidence="5 6" key="1">
    <citation type="journal article" date="2016" name="Front. Microbiol.">
        <title>Comprehensive Phylogenetic Analysis of Bovine Non-aureus Staphylococci Species Based on Whole-Genome Sequencing.</title>
        <authorList>
            <person name="Naushad S."/>
            <person name="Barkema H.W."/>
            <person name="Luby C."/>
            <person name="Condas L.A."/>
            <person name="Nobrega D.B."/>
            <person name="Carson D.A."/>
            <person name="De Buck J."/>
        </authorList>
    </citation>
    <scope>NUCLEOTIDE SEQUENCE [LARGE SCALE GENOMIC DNA]</scope>
    <source>
        <strain evidence="5 6">SNUC 2993</strain>
    </source>
</reference>
<dbReference type="Pfam" id="PF00561">
    <property type="entry name" value="Abhydrolase_1"/>
    <property type="match status" value="1"/>
</dbReference>
<comment type="pathway">
    <text evidence="3">Quinol/quinone metabolism; 1,4-dihydroxy-2-naphthoate biosynthesis; 1,4-dihydroxy-2-naphthoate from chorismate: step 3/7.</text>
</comment>
<dbReference type="HAMAP" id="MF_01660">
    <property type="entry name" value="MenH"/>
    <property type="match status" value="1"/>
</dbReference>